<name>A0A255XIC3_9PROT</name>
<dbReference type="EMBL" id="NOXS01000035">
    <property type="protein sequence ID" value="OYQ16726.1"/>
    <property type="molecule type" value="Genomic_DNA"/>
</dbReference>
<evidence type="ECO:0000313" key="2">
    <source>
        <dbReference type="Proteomes" id="UP000216361"/>
    </source>
</evidence>
<protein>
    <recommendedName>
        <fullName evidence="3">DUF3572 domain-containing protein</fullName>
    </recommendedName>
</protein>
<dbReference type="Pfam" id="PF12096">
    <property type="entry name" value="DUF3572"/>
    <property type="match status" value="1"/>
</dbReference>
<gene>
    <name evidence="1" type="ORF">CHR90_17220</name>
</gene>
<sequence>MQFPKSDRTTAPSRSAEAAETLALQALAWIAAEPERLSGLMATTGLWPDEVKTRAGDPAFLGGVLDYLLADEALLLGFCGEAEIAPETPARLRVALPGGAVEV</sequence>
<organism evidence="1 2">
    <name type="scientific">Elstera cyanobacteriorum</name>
    <dbReference type="NCBI Taxonomy" id="2022747"/>
    <lineage>
        <taxon>Bacteria</taxon>
        <taxon>Pseudomonadati</taxon>
        <taxon>Pseudomonadota</taxon>
        <taxon>Alphaproteobacteria</taxon>
        <taxon>Rhodospirillales</taxon>
        <taxon>Rhodospirillaceae</taxon>
        <taxon>Elstera</taxon>
    </lineage>
</organism>
<proteinExistence type="predicted"/>
<dbReference type="AlphaFoldDB" id="A0A255XIC3"/>
<dbReference type="RefSeq" id="WP_094410364.1">
    <property type="nucleotide sequence ID" value="NZ_BMJZ01000003.1"/>
</dbReference>
<dbReference type="OrthoDB" id="7356934at2"/>
<comment type="caution">
    <text evidence="1">The sequence shown here is derived from an EMBL/GenBank/DDBJ whole genome shotgun (WGS) entry which is preliminary data.</text>
</comment>
<reference evidence="1 2" key="1">
    <citation type="submission" date="2017-07" db="EMBL/GenBank/DDBJ databases">
        <title>Elstera cyanobacteriorum sp. nov., a novel bacterium isolated from cyanobacterial aggregates in a eutrophic lake.</title>
        <authorList>
            <person name="Cai H."/>
        </authorList>
    </citation>
    <scope>NUCLEOTIDE SEQUENCE [LARGE SCALE GENOMIC DNA]</scope>
    <source>
        <strain evidence="1 2">TH019</strain>
    </source>
</reference>
<dbReference type="InterPro" id="IPR021955">
    <property type="entry name" value="DUF3572"/>
</dbReference>
<keyword evidence="2" id="KW-1185">Reference proteome</keyword>
<evidence type="ECO:0000313" key="1">
    <source>
        <dbReference type="EMBL" id="OYQ16726.1"/>
    </source>
</evidence>
<evidence type="ECO:0008006" key="3">
    <source>
        <dbReference type="Google" id="ProtNLM"/>
    </source>
</evidence>
<accession>A0A255XIC3</accession>
<dbReference type="Proteomes" id="UP000216361">
    <property type="component" value="Unassembled WGS sequence"/>
</dbReference>